<dbReference type="AlphaFoldDB" id="A0ABD2PX44"/>
<evidence type="ECO:0000256" key="1">
    <source>
        <dbReference type="ARBA" id="ARBA00004123"/>
    </source>
</evidence>
<protein>
    <submittedName>
        <fullName evidence="8">Replication factor C subunit 4</fullName>
    </submittedName>
</protein>
<dbReference type="CDD" id="cd18140">
    <property type="entry name" value="HLD_clamp_RFC"/>
    <property type="match status" value="1"/>
</dbReference>
<dbReference type="InterPro" id="IPR013748">
    <property type="entry name" value="Rep_factorC_C"/>
</dbReference>
<dbReference type="Gene3D" id="1.20.272.10">
    <property type="match status" value="1"/>
</dbReference>
<dbReference type="CDD" id="cd00009">
    <property type="entry name" value="AAA"/>
    <property type="match status" value="1"/>
</dbReference>
<dbReference type="FunFam" id="3.40.50.300:FF:000129">
    <property type="entry name" value="Replication factor C subunit 5"/>
    <property type="match status" value="1"/>
</dbReference>
<dbReference type="GO" id="GO:0005524">
    <property type="term" value="F:ATP binding"/>
    <property type="evidence" value="ECO:0007669"/>
    <property type="project" value="UniProtKB-KW"/>
</dbReference>
<keyword evidence="5" id="KW-0067">ATP-binding</keyword>
<dbReference type="SUPFAM" id="SSF52540">
    <property type="entry name" value="P-loop containing nucleoside triphosphate hydrolases"/>
    <property type="match status" value="1"/>
</dbReference>
<proteinExistence type="inferred from homology"/>
<evidence type="ECO:0000256" key="6">
    <source>
        <dbReference type="ARBA" id="ARBA00023242"/>
    </source>
</evidence>
<comment type="subcellular location">
    <subcellularLocation>
        <location evidence="1">Nucleus</location>
    </subcellularLocation>
</comment>
<keyword evidence="3" id="KW-0235">DNA replication</keyword>
<dbReference type="Pfam" id="PF08542">
    <property type="entry name" value="Rep_fac_C"/>
    <property type="match status" value="1"/>
</dbReference>
<dbReference type="GO" id="GO:0005634">
    <property type="term" value="C:nucleus"/>
    <property type="evidence" value="ECO:0007669"/>
    <property type="project" value="UniProtKB-SubCell"/>
</dbReference>
<comment type="similarity">
    <text evidence="2">Belongs to the activator 1 small subunits family.</text>
</comment>
<keyword evidence="6" id="KW-0539">Nucleus</keyword>
<dbReference type="PANTHER" id="PTHR11669">
    <property type="entry name" value="REPLICATION FACTOR C / DNA POLYMERASE III GAMMA-TAU SUBUNIT"/>
    <property type="match status" value="1"/>
</dbReference>
<dbReference type="FunFam" id="1.20.272.10:FF:000011">
    <property type="entry name" value="Replication factor C subunit 2"/>
    <property type="match status" value="1"/>
</dbReference>
<dbReference type="Gene3D" id="3.40.50.300">
    <property type="entry name" value="P-loop containing nucleotide triphosphate hydrolases"/>
    <property type="match status" value="1"/>
</dbReference>
<dbReference type="InterPro" id="IPR003959">
    <property type="entry name" value="ATPase_AAA_core"/>
</dbReference>
<dbReference type="Gene3D" id="1.10.8.60">
    <property type="match status" value="1"/>
</dbReference>
<evidence type="ECO:0000256" key="5">
    <source>
        <dbReference type="ARBA" id="ARBA00022840"/>
    </source>
</evidence>
<reference evidence="8 9" key="1">
    <citation type="submission" date="2024-11" db="EMBL/GenBank/DDBJ databases">
        <title>Adaptive evolution of stress response genes in parasites aligns with host niche diversity.</title>
        <authorList>
            <person name="Hahn C."/>
            <person name="Resl P."/>
        </authorList>
    </citation>
    <scope>NUCLEOTIDE SEQUENCE [LARGE SCALE GENOMIC DNA]</scope>
    <source>
        <strain evidence="8">EGGRZ-B1_66</strain>
        <tissue evidence="8">Body</tissue>
    </source>
</reference>
<dbReference type="Pfam" id="PF21960">
    <property type="entry name" value="RCF1-5-like_lid"/>
    <property type="match status" value="1"/>
</dbReference>
<dbReference type="InterPro" id="IPR050238">
    <property type="entry name" value="DNA_Rep/Repair_Clamp_Loader"/>
</dbReference>
<evidence type="ECO:0000256" key="2">
    <source>
        <dbReference type="ARBA" id="ARBA00005378"/>
    </source>
</evidence>
<dbReference type="PANTHER" id="PTHR11669:SF20">
    <property type="entry name" value="REPLICATION FACTOR C SUBUNIT 4"/>
    <property type="match status" value="1"/>
</dbReference>
<organism evidence="8 9">
    <name type="scientific">Cichlidogyrus casuarinus</name>
    <dbReference type="NCBI Taxonomy" id="1844966"/>
    <lineage>
        <taxon>Eukaryota</taxon>
        <taxon>Metazoa</taxon>
        <taxon>Spiralia</taxon>
        <taxon>Lophotrochozoa</taxon>
        <taxon>Platyhelminthes</taxon>
        <taxon>Monogenea</taxon>
        <taxon>Monopisthocotylea</taxon>
        <taxon>Dactylogyridea</taxon>
        <taxon>Ancyrocephalidae</taxon>
        <taxon>Cichlidogyrus</taxon>
    </lineage>
</organism>
<dbReference type="GO" id="GO:0006260">
    <property type="term" value="P:DNA replication"/>
    <property type="evidence" value="ECO:0007669"/>
    <property type="project" value="UniProtKB-KW"/>
</dbReference>
<dbReference type="InterPro" id="IPR003593">
    <property type="entry name" value="AAA+_ATPase"/>
</dbReference>
<dbReference type="InterPro" id="IPR047854">
    <property type="entry name" value="RFC_lid"/>
</dbReference>
<evidence type="ECO:0000313" key="9">
    <source>
        <dbReference type="Proteomes" id="UP001626550"/>
    </source>
</evidence>
<dbReference type="Proteomes" id="UP001626550">
    <property type="component" value="Unassembled WGS sequence"/>
</dbReference>
<gene>
    <name evidence="8" type="primary">RFC4</name>
    <name evidence="8" type="ORF">Ciccas_009412</name>
</gene>
<dbReference type="NCBIfam" id="NF001679">
    <property type="entry name" value="PRK00440.1"/>
    <property type="match status" value="1"/>
</dbReference>
<dbReference type="InterPro" id="IPR008921">
    <property type="entry name" value="DNA_pol3_clamp-load_cplx_C"/>
</dbReference>
<keyword evidence="9" id="KW-1185">Reference proteome</keyword>
<keyword evidence="4" id="KW-0547">Nucleotide-binding</keyword>
<feature type="domain" description="AAA+ ATPase" evidence="7">
    <location>
        <begin position="54"/>
        <end position="186"/>
    </location>
</feature>
<comment type="caution">
    <text evidence="8">The sequence shown here is derived from an EMBL/GenBank/DDBJ whole genome shotgun (WGS) entry which is preliminary data.</text>
</comment>
<evidence type="ECO:0000313" key="8">
    <source>
        <dbReference type="EMBL" id="KAL3312001.1"/>
    </source>
</evidence>
<accession>A0ABD2PX44</accession>
<dbReference type="SMART" id="SM00382">
    <property type="entry name" value="AAA"/>
    <property type="match status" value="1"/>
</dbReference>
<name>A0ABD2PX44_9PLAT</name>
<dbReference type="Pfam" id="PF00004">
    <property type="entry name" value="AAA"/>
    <property type="match status" value="1"/>
</dbReference>
<dbReference type="InterPro" id="IPR027417">
    <property type="entry name" value="P-loop_NTPase"/>
</dbReference>
<dbReference type="SUPFAM" id="SSF48019">
    <property type="entry name" value="post-AAA+ oligomerization domain-like"/>
    <property type="match status" value="1"/>
</dbReference>
<evidence type="ECO:0000259" key="7">
    <source>
        <dbReference type="SMART" id="SM00382"/>
    </source>
</evidence>
<sequence length="347" mass="39174">MNFFTERKPNTPAKRKEFSLIVPWIEKYRPKSLDDIVHQTEAVSVLKQCLINKEIPNLLLYGPPGTGKTSIILAVAHQLFGPLFKERVLELNASDERGIQVIREKVKKFAQIAVAQPKNKDIPSFKLIVLDEADSMTTAAQAALRRIMETELRTTRFCLTCNYITRIIDPITSRCAKFRFKVLDQDVALTRLRHIAEEENLQISAENMEQVIRLAQGDMRRAVTFLQTASMIAEKDEDGMTKINEQFLDEAAGIVPQEQVTRFLEVAKEQDINTVYQQVNDLLAEGFSATQLIAQLQQIVLQSNSFSDLKKAVILKAIGIMDSRLMEGADERLQLLSLSATIVQQAA</sequence>
<evidence type="ECO:0000256" key="3">
    <source>
        <dbReference type="ARBA" id="ARBA00022705"/>
    </source>
</evidence>
<dbReference type="EMBL" id="JBJKFK010001918">
    <property type="protein sequence ID" value="KAL3312001.1"/>
    <property type="molecule type" value="Genomic_DNA"/>
</dbReference>
<evidence type="ECO:0000256" key="4">
    <source>
        <dbReference type="ARBA" id="ARBA00022741"/>
    </source>
</evidence>